<dbReference type="RefSeq" id="WP_082349250.1">
    <property type="nucleotide sequence ID" value="NZ_CZVI01000008.1"/>
</dbReference>
<dbReference type="OrthoDB" id="9801899at2"/>
<dbReference type="Pfam" id="PF00483">
    <property type="entry name" value="NTP_transferase"/>
    <property type="match status" value="1"/>
</dbReference>
<accession>A0A0P1LVF6</accession>
<accession>A0A0P1P0V0</accession>
<reference evidence="3 4" key="2">
    <citation type="submission" date="2015-11" db="EMBL/GenBank/DDBJ databases">
        <authorList>
            <person name="Zhang Y."/>
            <person name="Guo Z."/>
        </authorList>
    </citation>
    <scope>NUCLEOTIDE SEQUENCE [LARGE SCALE GENOMIC DNA]</scope>
    <source>
        <strain evidence="3">JGI-4</strain>
    </source>
</reference>
<dbReference type="InterPro" id="IPR029044">
    <property type="entry name" value="Nucleotide-diphossugar_trans"/>
</dbReference>
<reference evidence="2 5" key="1">
    <citation type="submission" date="2015-11" db="EMBL/GenBank/DDBJ databases">
        <authorList>
            <person name="Varghese N."/>
        </authorList>
    </citation>
    <scope>NUCLEOTIDE SEQUENCE [LARGE SCALE GENOMIC DNA]</scope>
    <source>
        <strain evidence="2 5">JGI-8</strain>
    </source>
</reference>
<keyword evidence="3" id="KW-0808">Transferase</keyword>
<evidence type="ECO:0000313" key="2">
    <source>
        <dbReference type="EMBL" id="CUS84677.1"/>
    </source>
</evidence>
<dbReference type="EMBL" id="FAOP01000006">
    <property type="protein sequence ID" value="CUU07267.1"/>
    <property type="molecule type" value="Genomic_DNA"/>
</dbReference>
<gene>
    <name evidence="3" type="ORF">JGI4_01769</name>
    <name evidence="2" type="ORF">JGI8_00825</name>
</gene>
<evidence type="ECO:0000259" key="1">
    <source>
        <dbReference type="Pfam" id="PF00483"/>
    </source>
</evidence>
<accession>A0A0P1LMY5</accession>
<dbReference type="Proteomes" id="UP000182011">
    <property type="component" value="Unassembled WGS sequence"/>
</dbReference>
<organism evidence="3 4">
    <name type="scientific">Candidatus Kryptonium thompsonii</name>
    <dbReference type="NCBI Taxonomy" id="1633631"/>
    <lineage>
        <taxon>Bacteria</taxon>
        <taxon>Pseudomonadati</taxon>
        <taxon>Candidatus Kryptoniota</taxon>
        <taxon>Candidatus Kryptonium</taxon>
    </lineage>
</organism>
<evidence type="ECO:0000313" key="5">
    <source>
        <dbReference type="Proteomes" id="UP000182200"/>
    </source>
</evidence>
<dbReference type="PANTHER" id="PTHR22572">
    <property type="entry name" value="SUGAR-1-PHOSPHATE GUANYL TRANSFERASE"/>
    <property type="match status" value="1"/>
</dbReference>
<evidence type="ECO:0000313" key="3">
    <source>
        <dbReference type="EMBL" id="CUU07267.1"/>
    </source>
</evidence>
<dbReference type="InterPro" id="IPR050486">
    <property type="entry name" value="Mannose-1P_guanyltransferase"/>
</dbReference>
<dbReference type="GO" id="GO:0016779">
    <property type="term" value="F:nucleotidyltransferase activity"/>
    <property type="evidence" value="ECO:0007669"/>
    <property type="project" value="UniProtKB-KW"/>
</dbReference>
<protein>
    <submittedName>
        <fullName evidence="3">D-glycero-alpha-D-manno-heptose 1-phosphate guanylyltransferase</fullName>
    </submittedName>
</protein>
<dbReference type="SUPFAM" id="SSF53448">
    <property type="entry name" value="Nucleotide-diphospho-sugar transferases"/>
    <property type="match status" value="1"/>
</dbReference>
<keyword evidence="5" id="KW-1185">Reference proteome</keyword>
<accession>A0A0P1LXL9</accession>
<name>A0A0P1LVF6_9BACT</name>
<accession>A0A0P1LKS4</accession>
<accession>A0A0P1NT39</accession>
<accession>A0A0P1MBA4</accession>
<dbReference type="CDD" id="cd06915">
    <property type="entry name" value="NTP_transferase_WcbM_like"/>
    <property type="match status" value="1"/>
</dbReference>
<accession>A0A0P1LLG3</accession>
<keyword evidence="3" id="KW-0548">Nucleotidyltransferase</keyword>
<sequence>MEVEDGMKMKALILAGGLGTRLRPLTYNIPKVMLEINGKPFLYYLIKFLAKQNIKDIVISVGYLKESIIEYFKNGSNFNVNIEYSVENEPLGTAGAIRNAKRFLEGKFIVMNGDTFFDINVGNLLKFHERKKGICTIALASVDNTERYGSVEIDKDNKIIKFFEKGTKGKGLINGGVYIFEEEIFNHLPQIGSIEKDVFPLLIGKMYGYIHSGYFIDIGTPEEYNYIKSKGFEFILKWIK</sequence>
<proteinExistence type="predicted"/>
<dbReference type="STRING" id="1633631.GCA_001442925_01764"/>
<dbReference type="EMBL" id="CZVI01000008">
    <property type="protein sequence ID" value="CUS84677.1"/>
    <property type="molecule type" value="Genomic_DNA"/>
</dbReference>
<feature type="domain" description="Nucleotidyl transferase" evidence="1">
    <location>
        <begin position="10"/>
        <end position="225"/>
    </location>
</feature>
<dbReference type="Proteomes" id="UP000182200">
    <property type="component" value="Unassembled WGS sequence"/>
</dbReference>
<dbReference type="Gene3D" id="3.90.550.10">
    <property type="entry name" value="Spore Coat Polysaccharide Biosynthesis Protein SpsA, Chain A"/>
    <property type="match status" value="1"/>
</dbReference>
<evidence type="ECO:0000313" key="4">
    <source>
        <dbReference type="Proteomes" id="UP000182011"/>
    </source>
</evidence>
<dbReference type="InterPro" id="IPR005835">
    <property type="entry name" value="NTP_transferase_dom"/>
</dbReference>
<accession>A0A0S4N9N3</accession>
<dbReference type="AlphaFoldDB" id="A0A0P1LVF6"/>